<proteinExistence type="predicted"/>
<dbReference type="AlphaFoldDB" id="A0A2S1QX06"/>
<gene>
    <name evidence="12" type="ORF">HYN59_07320</name>
</gene>
<dbReference type="PANTHER" id="PTHR22777">
    <property type="entry name" value="HEMOLYSIN-RELATED"/>
    <property type="match status" value="1"/>
</dbReference>
<dbReference type="SMART" id="SM01091">
    <property type="entry name" value="CorC_HlyC"/>
    <property type="match status" value="1"/>
</dbReference>
<evidence type="ECO:0000256" key="2">
    <source>
        <dbReference type="ARBA" id="ARBA00022692"/>
    </source>
</evidence>
<dbReference type="OrthoDB" id="9798188at2"/>
<keyword evidence="13" id="KW-1185">Reference proteome</keyword>
<dbReference type="GO" id="GO:0050660">
    <property type="term" value="F:flavin adenine dinucleotide binding"/>
    <property type="evidence" value="ECO:0007669"/>
    <property type="project" value="InterPro"/>
</dbReference>
<reference evidence="12 13" key="1">
    <citation type="submission" date="2018-04" db="EMBL/GenBank/DDBJ databases">
        <title>Genome sequencing of Flavobacterium sp. HYN0059.</title>
        <authorList>
            <person name="Yi H."/>
            <person name="Baek C."/>
        </authorList>
    </citation>
    <scope>NUCLEOTIDE SEQUENCE [LARGE SCALE GENOMIC DNA]</scope>
    <source>
        <strain evidence="12 13">HYN0059</strain>
    </source>
</reference>
<evidence type="ECO:0000256" key="3">
    <source>
        <dbReference type="ARBA" id="ARBA00022737"/>
    </source>
</evidence>
<dbReference type="Pfam" id="PF00571">
    <property type="entry name" value="CBS"/>
    <property type="match status" value="2"/>
</dbReference>
<evidence type="ECO:0000313" key="13">
    <source>
        <dbReference type="Proteomes" id="UP000244929"/>
    </source>
</evidence>
<evidence type="ECO:0000256" key="4">
    <source>
        <dbReference type="ARBA" id="ARBA00022989"/>
    </source>
</evidence>
<name>A0A2S1QX06_9FLAO</name>
<dbReference type="InterPro" id="IPR002550">
    <property type="entry name" value="CNNM"/>
</dbReference>
<dbReference type="KEGG" id="falb:HYN59_07320"/>
<protein>
    <submittedName>
        <fullName evidence="12">Hemolysin</fullName>
    </submittedName>
</protein>
<dbReference type="SUPFAM" id="SSF54631">
    <property type="entry name" value="CBS-domain pair"/>
    <property type="match status" value="1"/>
</dbReference>
<evidence type="ECO:0000259" key="11">
    <source>
        <dbReference type="PROSITE" id="PS51846"/>
    </source>
</evidence>
<keyword evidence="3" id="KW-0677">Repeat</keyword>
<evidence type="ECO:0000313" key="12">
    <source>
        <dbReference type="EMBL" id="AWH84947.1"/>
    </source>
</evidence>
<keyword evidence="2 8" id="KW-0812">Transmembrane</keyword>
<evidence type="ECO:0000256" key="9">
    <source>
        <dbReference type="SAM" id="Phobius"/>
    </source>
</evidence>
<dbReference type="PANTHER" id="PTHR22777:SF17">
    <property type="entry name" value="UPF0053 PROTEIN SLL0260"/>
    <property type="match status" value="1"/>
</dbReference>
<dbReference type="RefSeq" id="WP_108777653.1">
    <property type="nucleotide sequence ID" value="NZ_CP029186.1"/>
</dbReference>
<evidence type="ECO:0000256" key="5">
    <source>
        <dbReference type="ARBA" id="ARBA00023122"/>
    </source>
</evidence>
<dbReference type="PROSITE" id="PS51371">
    <property type="entry name" value="CBS"/>
    <property type="match status" value="1"/>
</dbReference>
<dbReference type="GO" id="GO:0005886">
    <property type="term" value="C:plasma membrane"/>
    <property type="evidence" value="ECO:0007669"/>
    <property type="project" value="TreeGrafter"/>
</dbReference>
<evidence type="ECO:0000256" key="6">
    <source>
        <dbReference type="ARBA" id="ARBA00023136"/>
    </source>
</evidence>
<keyword evidence="4 8" id="KW-1133">Transmembrane helix</keyword>
<dbReference type="Gene3D" id="3.10.580.10">
    <property type="entry name" value="CBS-domain"/>
    <property type="match status" value="1"/>
</dbReference>
<accession>A0A2S1QX06</accession>
<feature type="transmembrane region" description="Helical" evidence="9">
    <location>
        <begin position="54"/>
        <end position="73"/>
    </location>
</feature>
<dbReference type="Pfam" id="PF01595">
    <property type="entry name" value="CNNM"/>
    <property type="match status" value="1"/>
</dbReference>
<evidence type="ECO:0000256" key="1">
    <source>
        <dbReference type="ARBA" id="ARBA00004141"/>
    </source>
</evidence>
<dbReference type="InterPro" id="IPR044751">
    <property type="entry name" value="Ion_transp-like_CBS"/>
</dbReference>
<feature type="domain" description="CBS" evidence="10">
    <location>
        <begin position="263"/>
        <end position="330"/>
    </location>
</feature>
<dbReference type="SUPFAM" id="SSF56176">
    <property type="entry name" value="FAD-binding/transporter-associated domain-like"/>
    <property type="match status" value="1"/>
</dbReference>
<evidence type="ECO:0000256" key="8">
    <source>
        <dbReference type="PROSITE-ProRule" id="PRU01193"/>
    </source>
</evidence>
<dbReference type="CDD" id="cd04590">
    <property type="entry name" value="CBS_pair_CorC_HlyC_assoc"/>
    <property type="match status" value="1"/>
</dbReference>
<feature type="domain" description="CNNM transmembrane" evidence="11">
    <location>
        <begin position="1"/>
        <end position="191"/>
    </location>
</feature>
<dbReference type="EMBL" id="CP029186">
    <property type="protein sequence ID" value="AWH84947.1"/>
    <property type="molecule type" value="Genomic_DNA"/>
</dbReference>
<dbReference type="InterPro" id="IPR046342">
    <property type="entry name" value="CBS_dom_sf"/>
</dbReference>
<keyword evidence="5 7" id="KW-0129">CBS domain</keyword>
<dbReference type="Proteomes" id="UP000244929">
    <property type="component" value="Chromosome"/>
</dbReference>
<feature type="transmembrane region" description="Helical" evidence="9">
    <location>
        <begin position="116"/>
        <end position="140"/>
    </location>
</feature>
<dbReference type="InterPro" id="IPR005170">
    <property type="entry name" value="Transptr-assoc_dom"/>
</dbReference>
<dbReference type="InterPro" id="IPR016169">
    <property type="entry name" value="FAD-bd_PCMH_sub2"/>
</dbReference>
<evidence type="ECO:0000256" key="7">
    <source>
        <dbReference type="PROSITE-ProRule" id="PRU00703"/>
    </source>
</evidence>
<keyword evidence="6 8" id="KW-0472">Membrane</keyword>
<feature type="transmembrane region" description="Helical" evidence="9">
    <location>
        <begin position="85"/>
        <end position="110"/>
    </location>
</feature>
<dbReference type="InterPro" id="IPR036318">
    <property type="entry name" value="FAD-bd_PCMH-like_sf"/>
</dbReference>
<dbReference type="PROSITE" id="PS51846">
    <property type="entry name" value="CNNM"/>
    <property type="match status" value="1"/>
</dbReference>
<evidence type="ECO:0000259" key="10">
    <source>
        <dbReference type="PROSITE" id="PS51371"/>
    </source>
</evidence>
<dbReference type="Gene3D" id="3.30.465.10">
    <property type="match status" value="1"/>
</dbReference>
<dbReference type="Pfam" id="PF03471">
    <property type="entry name" value="CorC_HlyC"/>
    <property type="match status" value="1"/>
</dbReference>
<comment type="subcellular location">
    <subcellularLocation>
        <location evidence="1">Membrane</location>
        <topology evidence="1">Multi-pass membrane protein</topology>
    </subcellularLocation>
</comment>
<dbReference type="InterPro" id="IPR000644">
    <property type="entry name" value="CBS_dom"/>
</dbReference>
<organism evidence="12 13">
    <name type="scientific">Flavobacterium album</name>
    <dbReference type="NCBI Taxonomy" id="2175091"/>
    <lineage>
        <taxon>Bacteria</taxon>
        <taxon>Pseudomonadati</taxon>
        <taxon>Bacteroidota</taxon>
        <taxon>Flavobacteriia</taxon>
        <taxon>Flavobacteriales</taxon>
        <taxon>Flavobacteriaceae</taxon>
        <taxon>Flavobacterium</taxon>
    </lineage>
</organism>
<sequence length="422" mass="47482">METAVIILCLLLSAFFSGMEIAYVSSNKVYLEVEKKQPDIISKILTRLTEKPTLFMTSMLVGNSIVLVIYGYYMGNDVLRWLHPAVGEMSVFLQLLLQISISTFIILLTAEFIPKIFFQVYANTLIKLFAIPAYGFYCIFNRVSRVIIAVSDFILIKLLHTKGDTQKAFFSRGELGTYITEQLNGADEQEEVDSEIQIFRNALEFSGLKARDIMTPRTEIAAVEVNDAVAELRELFIETGYSKILVYSGTLDNIIGYVHSFEMFKKPLTVQSAMIPIEYAPQTIFIKDLLNLLTRKRKSMAVILDEYGGTSGIVTIEDIIEELFGEIEDEHDDAGGDIIEMALEEGSFVFSARLDVEYINEKYNLNIPETDSYTTLGGFAVHHAKEIPQTGEKLLAEGFEIFIEQASAKKIELIKLAPLAQK</sequence>